<organism evidence="1 2">
    <name type="scientific">Trifolium medium</name>
    <dbReference type="NCBI Taxonomy" id="97028"/>
    <lineage>
        <taxon>Eukaryota</taxon>
        <taxon>Viridiplantae</taxon>
        <taxon>Streptophyta</taxon>
        <taxon>Embryophyta</taxon>
        <taxon>Tracheophyta</taxon>
        <taxon>Spermatophyta</taxon>
        <taxon>Magnoliopsida</taxon>
        <taxon>eudicotyledons</taxon>
        <taxon>Gunneridae</taxon>
        <taxon>Pentapetalae</taxon>
        <taxon>rosids</taxon>
        <taxon>fabids</taxon>
        <taxon>Fabales</taxon>
        <taxon>Fabaceae</taxon>
        <taxon>Papilionoideae</taxon>
        <taxon>50 kb inversion clade</taxon>
        <taxon>NPAAA clade</taxon>
        <taxon>Hologalegina</taxon>
        <taxon>IRL clade</taxon>
        <taxon>Trifolieae</taxon>
        <taxon>Trifolium</taxon>
    </lineage>
</organism>
<dbReference type="AlphaFoldDB" id="A0A392PP63"/>
<dbReference type="Proteomes" id="UP000265520">
    <property type="component" value="Unassembled WGS sequence"/>
</dbReference>
<evidence type="ECO:0000313" key="2">
    <source>
        <dbReference type="Proteomes" id="UP000265520"/>
    </source>
</evidence>
<dbReference type="EMBL" id="LXQA010087407">
    <property type="protein sequence ID" value="MCI13230.1"/>
    <property type="molecule type" value="Genomic_DNA"/>
</dbReference>
<sequence length="118" mass="13844">MGKKAYVIKEKLKRIKEELKVWNKEVFGALDLNIEKTVKEINEVEGLIASDDIVAGLVDKDGIQQRFWEQLHYKESLLKQKSRMRWVKDGDANTRYFHASIKGRRRKNQIVSLKKDDA</sequence>
<proteinExistence type="predicted"/>
<evidence type="ECO:0000313" key="1">
    <source>
        <dbReference type="EMBL" id="MCI13230.1"/>
    </source>
</evidence>
<protein>
    <recommendedName>
        <fullName evidence="3">RNA-directed DNA polymerase (Reverse transcriptase)</fullName>
    </recommendedName>
</protein>
<comment type="caution">
    <text evidence="1">The sequence shown here is derived from an EMBL/GenBank/DDBJ whole genome shotgun (WGS) entry which is preliminary data.</text>
</comment>
<keyword evidence="2" id="KW-1185">Reference proteome</keyword>
<evidence type="ECO:0008006" key="3">
    <source>
        <dbReference type="Google" id="ProtNLM"/>
    </source>
</evidence>
<name>A0A392PP63_9FABA</name>
<reference evidence="1 2" key="1">
    <citation type="journal article" date="2018" name="Front. Plant Sci.">
        <title>Red Clover (Trifolium pratense) and Zigzag Clover (T. medium) - A Picture of Genomic Similarities and Differences.</title>
        <authorList>
            <person name="Dluhosova J."/>
            <person name="Istvanek J."/>
            <person name="Nedelnik J."/>
            <person name="Repkova J."/>
        </authorList>
    </citation>
    <scope>NUCLEOTIDE SEQUENCE [LARGE SCALE GENOMIC DNA]</scope>
    <source>
        <strain evidence="2">cv. 10/8</strain>
        <tissue evidence="1">Leaf</tissue>
    </source>
</reference>
<accession>A0A392PP63</accession>